<organism evidence="2 3">
    <name type="scientific">Ferruginivarius sediminum</name>
    <dbReference type="NCBI Taxonomy" id="2661937"/>
    <lineage>
        <taxon>Bacteria</taxon>
        <taxon>Pseudomonadati</taxon>
        <taxon>Pseudomonadota</taxon>
        <taxon>Alphaproteobacteria</taxon>
        <taxon>Rhodospirillales</taxon>
        <taxon>Rhodospirillaceae</taxon>
        <taxon>Ferruginivarius</taxon>
    </lineage>
</organism>
<comment type="caution">
    <text evidence="2">The sequence shown here is derived from an EMBL/GenBank/DDBJ whole genome shotgun (WGS) entry which is preliminary data.</text>
</comment>
<dbReference type="NCBIfam" id="TIGR00778">
    <property type="entry name" value="ahpD_dom"/>
    <property type="match status" value="1"/>
</dbReference>
<dbReference type="Pfam" id="PF02627">
    <property type="entry name" value="CMD"/>
    <property type="match status" value="1"/>
</dbReference>
<reference evidence="2 3" key="1">
    <citation type="submission" date="2018-07" db="EMBL/GenBank/DDBJ databases">
        <title>Venubactetium sediminum gen. nov., sp. nov., isolated from a marine solar saltern.</title>
        <authorList>
            <person name="Wang S."/>
        </authorList>
    </citation>
    <scope>NUCLEOTIDE SEQUENCE [LARGE SCALE GENOMIC DNA]</scope>
    <source>
        <strain evidence="2 3">WD2A32</strain>
    </source>
</reference>
<dbReference type="PANTHER" id="PTHR34846:SF10">
    <property type="entry name" value="CYTOPLASMIC PROTEIN"/>
    <property type="match status" value="1"/>
</dbReference>
<evidence type="ECO:0000313" key="3">
    <source>
        <dbReference type="Proteomes" id="UP000253941"/>
    </source>
</evidence>
<dbReference type="InterPro" id="IPR004675">
    <property type="entry name" value="AhpD_core"/>
</dbReference>
<keyword evidence="3" id="KW-1185">Reference proteome</keyword>
<evidence type="ECO:0000259" key="1">
    <source>
        <dbReference type="Pfam" id="PF02627"/>
    </source>
</evidence>
<proteinExistence type="predicted"/>
<dbReference type="GO" id="GO:0051920">
    <property type="term" value="F:peroxiredoxin activity"/>
    <property type="evidence" value="ECO:0007669"/>
    <property type="project" value="InterPro"/>
</dbReference>
<evidence type="ECO:0000313" key="2">
    <source>
        <dbReference type="EMBL" id="RDD62707.1"/>
    </source>
</evidence>
<dbReference type="InterPro" id="IPR029032">
    <property type="entry name" value="AhpD-like"/>
</dbReference>
<dbReference type="RefSeq" id="WP_114581282.1">
    <property type="nucleotide sequence ID" value="NZ_QPMH01000004.1"/>
</dbReference>
<dbReference type="Proteomes" id="UP000253941">
    <property type="component" value="Unassembled WGS sequence"/>
</dbReference>
<dbReference type="Gene3D" id="1.20.1290.10">
    <property type="entry name" value="AhpD-like"/>
    <property type="match status" value="1"/>
</dbReference>
<dbReference type="InterPro" id="IPR003779">
    <property type="entry name" value="CMD-like"/>
</dbReference>
<feature type="domain" description="Carboxymuconolactone decarboxylase-like" evidence="1">
    <location>
        <begin position="46"/>
        <end position="124"/>
    </location>
</feature>
<accession>A0A369TF12</accession>
<dbReference type="EMBL" id="QPMH01000004">
    <property type="protein sequence ID" value="RDD62707.1"/>
    <property type="molecule type" value="Genomic_DNA"/>
</dbReference>
<dbReference type="SUPFAM" id="SSF69118">
    <property type="entry name" value="AhpD-like"/>
    <property type="match status" value="1"/>
</dbReference>
<dbReference type="PANTHER" id="PTHR34846">
    <property type="entry name" value="4-CARBOXYMUCONOLACTONE DECARBOXYLASE FAMILY PROTEIN (AFU_ORTHOLOGUE AFUA_6G11590)"/>
    <property type="match status" value="1"/>
</dbReference>
<protein>
    <submittedName>
        <fullName evidence="2">Carboxymuconolactone decarboxylase family protein</fullName>
    </submittedName>
</protein>
<sequence>MRVLPKPLSAYPWFLRPFFWNQRRKYGQVLEPGLLWGRVPRLFAAVALLFGVLERRKSPLPPPLRSLITVRVSQINHCPFCVDVNAATLHKRGASWEKIEALPDWRDSTLFDDRERAALAYAEAVTRTDERVTDALMAEVKSHFDDDSLVELTGLIAFQNMSSKFNSALDVPPQGFCRIPSLQDDIEDGTRVLP</sequence>
<dbReference type="AlphaFoldDB" id="A0A369TF12"/>
<gene>
    <name evidence="2" type="ORF">DRB17_05980</name>
</gene>
<name>A0A369TF12_9PROT</name>